<organism evidence="10 11">
    <name type="scientific">Exiguobacterium aestuarii</name>
    <dbReference type="NCBI Taxonomy" id="273527"/>
    <lineage>
        <taxon>Bacteria</taxon>
        <taxon>Bacillati</taxon>
        <taxon>Bacillota</taxon>
        <taxon>Bacilli</taxon>
        <taxon>Bacillales</taxon>
        <taxon>Bacillales Family XII. Incertae Sedis</taxon>
        <taxon>Exiguobacterium</taxon>
    </lineage>
</organism>
<keyword evidence="3" id="KW-0540">Nuclease</keyword>
<keyword evidence="7" id="KW-0460">Magnesium</keyword>
<comment type="cofactor">
    <cofactor evidence="2">
        <name>Mg(2+)</name>
        <dbReference type="ChEBI" id="CHEBI:18420"/>
    </cofactor>
</comment>
<dbReference type="InterPro" id="IPR051547">
    <property type="entry name" value="TDP2-like"/>
</dbReference>
<evidence type="ECO:0000256" key="3">
    <source>
        <dbReference type="ARBA" id="ARBA00022722"/>
    </source>
</evidence>
<feature type="domain" description="Endonuclease/exonuclease/phosphatase" evidence="9">
    <location>
        <begin position="4"/>
        <end position="237"/>
    </location>
</feature>
<keyword evidence="4" id="KW-0479">Metal-binding</keyword>
<keyword evidence="10" id="KW-0255">Endonuclease</keyword>
<dbReference type="InterPro" id="IPR036691">
    <property type="entry name" value="Endo/exonu/phosph_ase_sf"/>
</dbReference>
<dbReference type="RefSeq" id="WP_260569954.1">
    <property type="nucleotide sequence ID" value="NZ_JANIEL010000101.1"/>
</dbReference>
<reference evidence="11" key="1">
    <citation type="journal article" date="2019" name="Int. J. Syst. Evol. Microbiol.">
        <title>The Global Catalogue of Microorganisms (GCM) 10K type strain sequencing project: providing services to taxonomists for standard genome sequencing and annotation.</title>
        <authorList>
            <consortium name="The Broad Institute Genomics Platform"/>
            <consortium name="The Broad Institute Genome Sequencing Center for Infectious Disease"/>
            <person name="Wu L."/>
            <person name="Ma J."/>
        </authorList>
    </citation>
    <scope>NUCLEOTIDE SEQUENCE [LARGE SCALE GENOMIC DNA]</scope>
    <source>
        <strain evidence="11">CCUG 55590</strain>
    </source>
</reference>
<dbReference type="Pfam" id="PF03372">
    <property type="entry name" value="Exo_endo_phos"/>
    <property type="match status" value="1"/>
</dbReference>
<keyword evidence="5" id="KW-0227">DNA damage</keyword>
<dbReference type="PANTHER" id="PTHR15822:SF4">
    <property type="entry name" value="TYROSYL-DNA PHOSPHODIESTERASE 2"/>
    <property type="match status" value="1"/>
</dbReference>
<dbReference type="InterPro" id="IPR005135">
    <property type="entry name" value="Endo/exonuclease/phosphatase"/>
</dbReference>
<gene>
    <name evidence="10" type="ORF">ACFQO8_13780</name>
</gene>
<keyword evidence="11" id="KW-1185">Reference proteome</keyword>
<evidence type="ECO:0000256" key="1">
    <source>
        <dbReference type="ARBA" id="ARBA00001936"/>
    </source>
</evidence>
<comment type="caution">
    <text evidence="10">The sequence shown here is derived from an EMBL/GenBank/DDBJ whole genome shotgun (WGS) entry which is preliminary data.</text>
</comment>
<comment type="cofactor">
    <cofactor evidence="1">
        <name>Mn(2+)</name>
        <dbReference type="ChEBI" id="CHEBI:29035"/>
    </cofactor>
</comment>
<dbReference type="SUPFAM" id="SSF56219">
    <property type="entry name" value="DNase I-like"/>
    <property type="match status" value="1"/>
</dbReference>
<dbReference type="Proteomes" id="UP001596439">
    <property type="component" value="Unassembled WGS sequence"/>
</dbReference>
<protein>
    <submittedName>
        <fullName evidence="10">Endonuclease/exonuclease/phosphatase family protein</fullName>
    </submittedName>
</protein>
<evidence type="ECO:0000256" key="2">
    <source>
        <dbReference type="ARBA" id="ARBA00001946"/>
    </source>
</evidence>
<dbReference type="EMBL" id="JBHTCE010000004">
    <property type="protein sequence ID" value="MFC7391205.1"/>
    <property type="molecule type" value="Genomic_DNA"/>
</dbReference>
<evidence type="ECO:0000256" key="8">
    <source>
        <dbReference type="ARBA" id="ARBA00023204"/>
    </source>
</evidence>
<dbReference type="Gene3D" id="3.60.10.10">
    <property type="entry name" value="Endonuclease/exonuclease/phosphatase"/>
    <property type="match status" value="1"/>
</dbReference>
<evidence type="ECO:0000256" key="4">
    <source>
        <dbReference type="ARBA" id="ARBA00022723"/>
    </source>
</evidence>
<proteinExistence type="predicted"/>
<evidence type="ECO:0000256" key="6">
    <source>
        <dbReference type="ARBA" id="ARBA00022801"/>
    </source>
</evidence>
<evidence type="ECO:0000259" key="9">
    <source>
        <dbReference type="Pfam" id="PF03372"/>
    </source>
</evidence>
<accession>A0ABW2PSM8</accession>
<evidence type="ECO:0000256" key="5">
    <source>
        <dbReference type="ARBA" id="ARBA00022763"/>
    </source>
</evidence>
<name>A0ABW2PSM8_9BACL</name>
<evidence type="ECO:0000256" key="7">
    <source>
        <dbReference type="ARBA" id="ARBA00022842"/>
    </source>
</evidence>
<evidence type="ECO:0000313" key="10">
    <source>
        <dbReference type="EMBL" id="MFC7391205.1"/>
    </source>
</evidence>
<sequence length="247" mass="28379">MRIATYNIWNHETLWQERIEAICQEVKRIDADVIALQEVRSDEQDSVAHDIAEQTGYPFCVFHPYPDSPDEGLAFLSKVPLSSVEAIWEKGVEECHFCATRVTLTFGGQEWGITNVHLNWRSVSIREHQMRAVQDWLSKGCQKSIEVLCGDFNDHPQSTIYHDLSDVGWRDVTTFVAEEPLPTLDVKQNPYLQSSHLTQSERYDWILIRSEWKDVEIQDVNVFGDMQTGTDIVPSDHYGVVVDVIVN</sequence>
<keyword evidence="8" id="KW-0234">DNA repair</keyword>
<evidence type="ECO:0000313" key="11">
    <source>
        <dbReference type="Proteomes" id="UP001596439"/>
    </source>
</evidence>
<dbReference type="PANTHER" id="PTHR15822">
    <property type="entry name" value="TRAF AND TNF RECEPTOR-ASSOCIATED PROTEIN"/>
    <property type="match status" value="1"/>
</dbReference>
<dbReference type="GO" id="GO:0004519">
    <property type="term" value="F:endonuclease activity"/>
    <property type="evidence" value="ECO:0007669"/>
    <property type="project" value="UniProtKB-KW"/>
</dbReference>
<keyword evidence="6" id="KW-0378">Hydrolase</keyword>